<dbReference type="AlphaFoldDB" id="A0A8H6F7P1"/>
<evidence type="ECO:0000313" key="2">
    <source>
        <dbReference type="Proteomes" id="UP000593566"/>
    </source>
</evidence>
<comment type="caution">
    <text evidence="1">The sequence shown here is derived from an EMBL/GenBank/DDBJ whole genome shotgun (WGS) entry which is preliminary data.</text>
</comment>
<gene>
    <name evidence="1" type="ORF">HO133_006541</name>
</gene>
<proteinExistence type="predicted"/>
<organism evidence="1 2">
    <name type="scientific">Letharia lupina</name>
    <dbReference type="NCBI Taxonomy" id="560253"/>
    <lineage>
        <taxon>Eukaryota</taxon>
        <taxon>Fungi</taxon>
        <taxon>Dikarya</taxon>
        <taxon>Ascomycota</taxon>
        <taxon>Pezizomycotina</taxon>
        <taxon>Lecanoromycetes</taxon>
        <taxon>OSLEUM clade</taxon>
        <taxon>Lecanoromycetidae</taxon>
        <taxon>Lecanorales</taxon>
        <taxon>Lecanorineae</taxon>
        <taxon>Parmeliaceae</taxon>
        <taxon>Letharia</taxon>
    </lineage>
</organism>
<sequence length="162" mass="17090">MAEYSLGQASPTFTTSTTAAASATVGPMICNTYQTSYSHCWTAIDPNTVNSTADAMIGTQLPNGPMTPLTPNSTEVVTVKGLNYFMNIGWIPGCVAVNSQDPANPIASDQSIATRDILWQTYNDCTGNHGIGGYSDTLCLRIGFFPNKVAGVGGSPPTPRKY</sequence>
<protein>
    <submittedName>
        <fullName evidence="1">Uncharacterized protein</fullName>
    </submittedName>
</protein>
<name>A0A8H6F7P1_9LECA</name>
<dbReference type="GeneID" id="59334942"/>
<reference evidence="1 2" key="1">
    <citation type="journal article" date="2020" name="Genomics">
        <title>Complete, high-quality genomes from long-read metagenomic sequencing of two wolf lichen thalli reveals enigmatic genome architecture.</title>
        <authorList>
            <person name="McKenzie S.K."/>
            <person name="Walston R.F."/>
            <person name="Allen J.L."/>
        </authorList>
    </citation>
    <scope>NUCLEOTIDE SEQUENCE [LARGE SCALE GENOMIC DNA]</scope>
    <source>
        <strain evidence="1">WasteWater1</strain>
    </source>
</reference>
<dbReference type="RefSeq" id="XP_037147149.1">
    <property type="nucleotide sequence ID" value="XM_037297439.1"/>
</dbReference>
<accession>A0A8H6F7P1</accession>
<keyword evidence="2" id="KW-1185">Reference proteome</keyword>
<dbReference type="EMBL" id="JACCJB010000025">
    <property type="protein sequence ID" value="KAF6217714.1"/>
    <property type="molecule type" value="Genomic_DNA"/>
</dbReference>
<dbReference type="Proteomes" id="UP000593566">
    <property type="component" value="Unassembled WGS sequence"/>
</dbReference>
<evidence type="ECO:0000313" key="1">
    <source>
        <dbReference type="EMBL" id="KAF6217714.1"/>
    </source>
</evidence>